<keyword evidence="7" id="KW-1185">Reference proteome</keyword>
<evidence type="ECO:0000313" key="7">
    <source>
        <dbReference type="Proteomes" id="UP000598271"/>
    </source>
</evidence>
<dbReference type="PROSITE" id="PS50943">
    <property type="entry name" value="HTH_CROC1"/>
    <property type="match status" value="1"/>
</dbReference>
<dbReference type="CDD" id="cd06267">
    <property type="entry name" value="PBP1_LacI_sugar_binding-like"/>
    <property type="match status" value="1"/>
</dbReference>
<dbReference type="EMBL" id="BMXF01000001">
    <property type="protein sequence ID" value="GHB55002.1"/>
    <property type="molecule type" value="Genomic_DNA"/>
</dbReference>
<dbReference type="GO" id="GO:0003700">
    <property type="term" value="F:DNA-binding transcription factor activity"/>
    <property type="evidence" value="ECO:0007669"/>
    <property type="project" value="TreeGrafter"/>
</dbReference>
<dbReference type="GO" id="GO:0000976">
    <property type="term" value="F:transcription cis-regulatory region binding"/>
    <property type="evidence" value="ECO:0007669"/>
    <property type="project" value="TreeGrafter"/>
</dbReference>
<dbReference type="SUPFAM" id="SSF47413">
    <property type="entry name" value="lambda repressor-like DNA-binding domains"/>
    <property type="match status" value="1"/>
</dbReference>
<dbReference type="PANTHER" id="PTHR30146:SF109">
    <property type="entry name" value="HTH-TYPE TRANSCRIPTIONAL REGULATOR GALS"/>
    <property type="match status" value="1"/>
</dbReference>
<dbReference type="InterPro" id="IPR001387">
    <property type="entry name" value="Cro/C1-type_HTH"/>
</dbReference>
<name>A0A8J3D1G6_9BACT</name>
<evidence type="ECO:0000256" key="1">
    <source>
        <dbReference type="ARBA" id="ARBA00023015"/>
    </source>
</evidence>
<comment type="caution">
    <text evidence="6">The sequence shown here is derived from an EMBL/GenBank/DDBJ whole genome shotgun (WGS) entry which is preliminary data.</text>
</comment>
<dbReference type="Pfam" id="PF00532">
    <property type="entry name" value="Peripla_BP_1"/>
    <property type="match status" value="1"/>
</dbReference>
<keyword evidence="2" id="KW-0238">DNA-binding</keyword>
<dbReference type="Proteomes" id="UP000598271">
    <property type="component" value="Unassembled WGS sequence"/>
</dbReference>
<feature type="domain" description="HTH cro/C1-type" evidence="5">
    <location>
        <begin position="6"/>
        <end position="54"/>
    </location>
</feature>
<evidence type="ECO:0000259" key="4">
    <source>
        <dbReference type="PROSITE" id="PS50932"/>
    </source>
</evidence>
<keyword evidence="1" id="KW-0805">Transcription regulation</keyword>
<dbReference type="Pfam" id="PF00356">
    <property type="entry name" value="LacI"/>
    <property type="match status" value="1"/>
</dbReference>
<dbReference type="AlphaFoldDB" id="A0A8J3D1G6"/>
<dbReference type="SMART" id="SM00354">
    <property type="entry name" value="HTH_LACI"/>
    <property type="match status" value="1"/>
</dbReference>
<dbReference type="PROSITE" id="PS50932">
    <property type="entry name" value="HTH_LACI_2"/>
    <property type="match status" value="1"/>
</dbReference>
<sequence length="358" mass="39762">MGKTSITIKEIARQLGISKSTVSRALRDSSEISGATKERVIELARKLNYSPNPIALSLLKNQTHTIGIIVPDIDNPFFSTAISGVEDVAYSRGYHVMIYQSHESYEREMADVRHIADRRADGLIVSVASRSLHHQHFADLQEGGIPIVFFDRASNEVQTHKVLVDDYTSSFAGTEHLIEQGCRKIAHVSGPMSLAISRNRCNGYRDALRKHKLPQRDEWVLEAEYNQAGGTERAYQLMALRERPDGIFAASDRIAIGVHWALRQLGYRMPDDVALLGFSDLGVSSLLDPPLSSIAQPSFEMGRQSAELLLELIENKSTPVTYETRVLKTHLQVRGSSLKINAPVVQASAEIPEESYPS</sequence>
<dbReference type="Gene3D" id="1.10.260.40">
    <property type="entry name" value="lambda repressor-like DNA-binding domains"/>
    <property type="match status" value="1"/>
</dbReference>
<keyword evidence="3" id="KW-0804">Transcription</keyword>
<evidence type="ECO:0000256" key="3">
    <source>
        <dbReference type="ARBA" id="ARBA00023163"/>
    </source>
</evidence>
<organism evidence="6 7">
    <name type="scientific">Persicitalea jodogahamensis</name>
    <dbReference type="NCBI Taxonomy" id="402147"/>
    <lineage>
        <taxon>Bacteria</taxon>
        <taxon>Pseudomonadati</taxon>
        <taxon>Bacteroidota</taxon>
        <taxon>Cytophagia</taxon>
        <taxon>Cytophagales</taxon>
        <taxon>Spirosomataceae</taxon>
        <taxon>Persicitalea</taxon>
    </lineage>
</organism>
<gene>
    <name evidence="6" type="ORF">GCM10007390_05170</name>
</gene>
<dbReference type="RefSeq" id="WP_189562788.1">
    <property type="nucleotide sequence ID" value="NZ_BMXF01000001.1"/>
</dbReference>
<protein>
    <submittedName>
        <fullName evidence="6">LacI family transcriptional regulator</fullName>
    </submittedName>
</protein>
<dbReference type="InterPro" id="IPR028082">
    <property type="entry name" value="Peripla_BP_I"/>
</dbReference>
<dbReference type="SUPFAM" id="SSF53822">
    <property type="entry name" value="Periplasmic binding protein-like I"/>
    <property type="match status" value="1"/>
</dbReference>
<evidence type="ECO:0000256" key="2">
    <source>
        <dbReference type="ARBA" id="ARBA00023125"/>
    </source>
</evidence>
<accession>A0A8J3D1G6</accession>
<dbReference type="InterPro" id="IPR010982">
    <property type="entry name" value="Lambda_DNA-bd_dom_sf"/>
</dbReference>
<dbReference type="CDD" id="cd01392">
    <property type="entry name" value="HTH_LacI"/>
    <property type="match status" value="1"/>
</dbReference>
<proteinExistence type="predicted"/>
<dbReference type="PANTHER" id="PTHR30146">
    <property type="entry name" value="LACI-RELATED TRANSCRIPTIONAL REPRESSOR"/>
    <property type="match status" value="1"/>
</dbReference>
<dbReference type="InterPro" id="IPR001761">
    <property type="entry name" value="Peripla_BP/Lac1_sug-bd_dom"/>
</dbReference>
<dbReference type="Gene3D" id="3.40.50.2300">
    <property type="match status" value="2"/>
</dbReference>
<feature type="domain" description="HTH lacI-type" evidence="4">
    <location>
        <begin position="6"/>
        <end position="60"/>
    </location>
</feature>
<evidence type="ECO:0000259" key="5">
    <source>
        <dbReference type="PROSITE" id="PS50943"/>
    </source>
</evidence>
<dbReference type="InterPro" id="IPR000843">
    <property type="entry name" value="HTH_LacI"/>
</dbReference>
<reference evidence="6 7" key="1">
    <citation type="journal article" date="2014" name="Int. J. Syst. Evol. Microbiol.">
        <title>Complete genome sequence of Corynebacterium casei LMG S-19264T (=DSM 44701T), isolated from a smear-ripened cheese.</title>
        <authorList>
            <consortium name="US DOE Joint Genome Institute (JGI-PGF)"/>
            <person name="Walter F."/>
            <person name="Albersmeier A."/>
            <person name="Kalinowski J."/>
            <person name="Ruckert C."/>
        </authorList>
    </citation>
    <scope>NUCLEOTIDE SEQUENCE [LARGE SCALE GENOMIC DNA]</scope>
    <source>
        <strain evidence="6 7">KCTC 12866</strain>
    </source>
</reference>
<evidence type="ECO:0000313" key="6">
    <source>
        <dbReference type="EMBL" id="GHB55002.1"/>
    </source>
</evidence>